<evidence type="ECO:0000256" key="5">
    <source>
        <dbReference type="ARBA" id="ARBA00038261"/>
    </source>
</evidence>
<dbReference type="AlphaFoldDB" id="A0A9N9RSI7"/>
<dbReference type="GO" id="GO:0016491">
    <property type="term" value="F:oxidoreductase activity"/>
    <property type="evidence" value="ECO:0007669"/>
    <property type="project" value="UniProtKB-KW"/>
</dbReference>
<name>A0A9N9RSI7_9DIPT</name>
<keyword evidence="2" id="KW-0521">NADP</keyword>
<comment type="similarity">
    <text evidence="5">Belongs to the short-chain dehydrogenases/reductases (SDR) family. 17-beta-HSD 3 subfamily.</text>
</comment>
<dbReference type="FunFam" id="3.40.50.720:FF:000137">
    <property type="entry name" value="Hydroxysteroid (17-beta) dehydrogenase 3"/>
    <property type="match status" value="1"/>
</dbReference>
<keyword evidence="4" id="KW-0496">Mitochondrion</keyword>
<dbReference type="CDD" id="cd05356">
    <property type="entry name" value="17beta-HSD1_like_SDR_c"/>
    <property type="match status" value="1"/>
</dbReference>
<evidence type="ECO:0000313" key="7">
    <source>
        <dbReference type="Proteomes" id="UP001153620"/>
    </source>
</evidence>
<gene>
    <name evidence="6" type="ORF">CHIRRI_LOCUS4909</name>
</gene>
<dbReference type="InterPro" id="IPR036291">
    <property type="entry name" value="NAD(P)-bd_dom_sf"/>
</dbReference>
<dbReference type="EMBL" id="OU895878">
    <property type="protein sequence ID" value="CAG9801992.1"/>
    <property type="molecule type" value="Genomic_DNA"/>
</dbReference>
<dbReference type="PANTHER" id="PTHR44889:SF1">
    <property type="entry name" value="INACTIVE HYDROXYSTEROID DEHYDROGENASE-LIKE PROTEIN 1"/>
    <property type="match status" value="1"/>
</dbReference>
<dbReference type="InterPro" id="IPR052149">
    <property type="entry name" value="17-beta-HSD3-like"/>
</dbReference>
<proteinExistence type="inferred from homology"/>
<organism evidence="6 7">
    <name type="scientific">Chironomus riparius</name>
    <dbReference type="NCBI Taxonomy" id="315576"/>
    <lineage>
        <taxon>Eukaryota</taxon>
        <taxon>Metazoa</taxon>
        <taxon>Ecdysozoa</taxon>
        <taxon>Arthropoda</taxon>
        <taxon>Hexapoda</taxon>
        <taxon>Insecta</taxon>
        <taxon>Pterygota</taxon>
        <taxon>Neoptera</taxon>
        <taxon>Endopterygota</taxon>
        <taxon>Diptera</taxon>
        <taxon>Nematocera</taxon>
        <taxon>Chironomoidea</taxon>
        <taxon>Chironomidae</taxon>
        <taxon>Chironominae</taxon>
        <taxon>Chironomus</taxon>
    </lineage>
</organism>
<comment type="subcellular location">
    <subcellularLocation>
        <location evidence="1">Mitochondrion</location>
    </subcellularLocation>
</comment>
<dbReference type="PIRSF" id="PIRSF000126">
    <property type="entry name" value="11-beta-HSD1"/>
    <property type="match status" value="1"/>
</dbReference>
<dbReference type="PRINTS" id="PR00081">
    <property type="entry name" value="GDHRDH"/>
</dbReference>
<dbReference type="PRINTS" id="PR00080">
    <property type="entry name" value="SDRFAMILY"/>
</dbReference>
<dbReference type="Proteomes" id="UP001153620">
    <property type="component" value="Chromosome 2"/>
</dbReference>
<evidence type="ECO:0000313" key="6">
    <source>
        <dbReference type="EMBL" id="CAG9801992.1"/>
    </source>
</evidence>
<reference evidence="6" key="1">
    <citation type="submission" date="2022-01" db="EMBL/GenBank/DDBJ databases">
        <authorList>
            <person name="King R."/>
        </authorList>
    </citation>
    <scope>NUCLEOTIDE SEQUENCE</scope>
</reference>
<sequence>MPAMVTGATDGIGKQYAIELAKKGMNICLISRSETKLIEVANYIEQNQKVITKFIVADFSKGKIIYDKIRTHLDPLDIGILINNVGVMHECPDEFDELSEDSIWEMISVNIGAVTMMTKIIIPKMKLKNRGLVLNVSSGAHCQPMPLAAVYGATKSYTKTFTIALRKELAEYNVKAHLLIPMFVRTKMTDFTTTPKSGNIFFPNAESYVKATINTLGYYSQTCGYWNHNIQYILLNLIPEFVRVFIAHKVNKVFRQQYYNQQKVKQII</sequence>
<dbReference type="GO" id="GO:0005739">
    <property type="term" value="C:mitochondrion"/>
    <property type="evidence" value="ECO:0007669"/>
    <property type="project" value="UniProtKB-SubCell"/>
</dbReference>
<dbReference type="Pfam" id="PF00106">
    <property type="entry name" value="adh_short"/>
    <property type="match status" value="1"/>
</dbReference>
<dbReference type="OrthoDB" id="5545019at2759"/>
<dbReference type="PROSITE" id="PS00061">
    <property type="entry name" value="ADH_SHORT"/>
    <property type="match status" value="1"/>
</dbReference>
<keyword evidence="7" id="KW-1185">Reference proteome</keyword>
<dbReference type="Gene3D" id="3.40.50.720">
    <property type="entry name" value="NAD(P)-binding Rossmann-like Domain"/>
    <property type="match status" value="1"/>
</dbReference>
<reference evidence="6" key="2">
    <citation type="submission" date="2022-10" db="EMBL/GenBank/DDBJ databases">
        <authorList>
            <consortium name="ENA_rothamsted_submissions"/>
            <consortium name="culmorum"/>
            <person name="King R."/>
        </authorList>
    </citation>
    <scope>NUCLEOTIDE SEQUENCE</scope>
</reference>
<accession>A0A9N9RSI7</accession>
<protein>
    <submittedName>
        <fullName evidence="6">Uncharacterized protein</fullName>
    </submittedName>
</protein>
<dbReference type="InterPro" id="IPR020904">
    <property type="entry name" value="Sc_DH/Rdtase_CS"/>
</dbReference>
<evidence type="ECO:0000256" key="2">
    <source>
        <dbReference type="ARBA" id="ARBA00022857"/>
    </source>
</evidence>
<evidence type="ECO:0000256" key="1">
    <source>
        <dbReference type="ARBA" id="ARBA00004173"/>
    </source>
</evidence>
<dbReference type="SUPFAM" id="SSF51735">
    <property type="entry name" value="NAD(P)-binding Rossmann-fold domains"/>
    <property type="match status" value="1"/>
</dbReference>
<dbReference type="InterPro" id="IPR002347">
    <property type="entry name" value="SDR_fam"/>
</dbReference>
<keyword evidence="3" id="KW-0560">Oxidoreductase</keyword>
<evidence type="ECO:0000256" key="3">
    <source>
        <dbReference type="ARBA" id="ARBA00023002"/>
    </source>
</evidence>
<dbReference type="PANTHER" id="PTHR44889">
    <property type="entry name" value="INACTIVE HYDROXYSTEROID DEHYDROGENASE-LIKE PROTEIN 1"/>
    <property type="match status" value="1"/>
</dbReference>
<evidence type="ECO:0000256" key="4">
    <source>
        <dbReference type="ARBA" id="ARBA00023128"/>
    </source>
</evidence>